<evidence type="ECO:0000313" key="4">
    <source>
        <dbReference type="Proteomes" id="UP000013827"/>
    </source>
</evidence>
<dbReference type="OMA" id="HTKVISF"/>
<dbReference type="eggNOG" id="ENOG502S3P8">
    <property type="taxonomic scope" value="Eukaryota"/>
</dbReference>
<dbReference type="HOGENOM" id="CLU_1630102_0_0_1"/>
<dbReference type="PaxDb" id="2903-EOD26503"/>
<keyword evidence="1" id="KW-0106">Calcium</keyword>
<accession>A0A0D3JSL8</accession>
<dbReference type="Gene3D" id="1.10.238.10">
    <property type="entry name" value="EF-hand"/>
    <property type="match status" value="1"/>
</dbReference>
<sequence length="163" mass="17900">MKKMTDPDLCVLPPPGSFPIKTAGATTSQGIFAPLVLGAKSVMGAQELKEFRASVIAKHSKVIAEFVDTSASPFGQLVLKSMFEYADKDGNGTLDRQEVREALQDLGFDFLDEKQVGTIVKKADKDKDEVIDFEEFVKETPKVLRVNLVKLAKRNGHDLGFLV</sequence>
<name>A0A0D3JSL8_EMIH1</name>
<proteinExistence type="predicted"/>
<dbReference type="Proteomes" id="UP000013827">
    <property type="component" value="Unassembled WGS sequence"/>
</dbReference>
<keyword evidence="4" id="KW-1185">Reference proteome</keyword>
<dbReference type="GO" id="GO:0005509">
    <property type="term" value="F:calcium ion binding"/>
    <property type="evidence" value="ECO:0007669"/>
    <property type="project" value="InterPro"/>
</dbReference>
<dbReference type="CDD" id="cd00051">
    <property type="entry name" value="EFh"/>
    <property type="match status" value="1"/>
</dbReference>
<evidence type="ECO:0000256" key="1">
    <source>
        <dbReference type="ARBA" id="ARBA00022837"/>
    </source>
</evidence>
<organism evidence="3 4">
    <name type="scientific">Emiliania huxleyi (strain CCMP1516)</name>
    <dbReference type="NCBI Taxonomy" id="280463"/>
    <lineage>
        <taxon>Eukaryota</taxon>
        <taxon>Haptista</taxon>
        <taxon>Haptophyta</taxon>
        <taxon>Prymnesiophyceae</taxon>
        <taxon>Isochrysidales</taxon>
        <taxon>Noelaerhabdaceae</taxon>
        <taxon>Emiliania</taxon>
    </lineage>
</organism>
<dbReference type="InterPro" id="IPR018247">
    <property type="entry name" value="EF_Hand_1_Ca_BS"/>
</dbReference>
<dbReference type="PROSITE" id="PS50222">
    <property type="entry name" value="EF_HAND_2"/>
    <property type="match status" value="2"/>
</dbReference>
<dbReference type="GeneID" id="17272049"/>
<reference evidence="4" key="1">
    <citation type="journal article" date="2013" name="Nature">
        <title>Pan genome of the phytoplankton Emiliania underpins its global distribution.</title>
        <authorList>
            <person name="Read B.A."/>
            <person name="Kegel J."/>
            <person name="Klute M.J."/>
            <person name="Kuo A."/>
            <person name="Lefebvre S.C."/>
            <person name="Maumus F."/>
            <person name="Mayer C."/>
            <person name="Miller J."/>
            <person name="Monier A."/>
            <person name="Salamov A."/>
            <person name="Young J."/>
            <person name="Aguilar M."/>
            <person name="Claverie J.M."/>
            <person name="Frickenhaus S."/>
            <person name="Gonzalez K."/>
            <person name="Herman E.K."/>
            <person name="Lin Y.C."/>
            <person name="Napier J."/>
            <person name="Ogata H."/>
            <person name="Sarno A.F."/>
            <person name="Shmutz J."/>
            <person name="Schroeder D."/>
            <person name="de Vargas C."/>
            <person name="Verret F."/>
            <person name="von Dassow P."/>
            <person name="Valentin K."/>
            <person name="Van de Peer Y."/>
            <person name="Wheeler G."/>
            <person name="Dacks J.B."/>
            <person name="Delwiche C.F."/>
            <person name="Dyhrman S.T."/>
            <person name="Glockner G."/>
            <person name="John U."/>
            <person name="Richards T."/>
            <person name="Worden A.Z."/>
            <person name="Zhang X."/>
            <person name="Grigoriev I.V."/>
            <person name="Allen A.E."/>
            <person name="Bidle K."/>
            <person name="Borodovsky M."/>
            <person name="Bowler C."/>
            <person name="Brownlee C."/>
            <person name="Cock J.M."/>
            <person name="Elias M."/>
            <person name="Gladyshev V.N."/>
            <person name="Groth M."/>
            <person name="Guda C."/>
            <person name="Hadaegh A."/>
            <person name="Iglesias-Rodriguez M.D."/>
            <person name="Jenkins J."/>
            <person name="Jones B.M."/>
            <person name="Lawson T."/>
            <person name="Leese F."/>
            <person name="Lindquist E."/>
            <person name="Lobanov A."/>
            <person name="Lomsadze A."/>
            <person name="Malik S.B."/>
            <person name="Marsh M.E."/>
            <person name="Mackinder L."/>
            <person name="Mock T."/>
            <person name="Mueller-Roeber B."/>
            <person name="Pagarete A."/>
            <person name="Parker M."/>
            <person name="Probert I."/>
            <person name="Quesneville H."/>
            <person name="Raines C."/>
            <person name="Rensing S.A."/>
            <person name="Riano-Pachon D.M."/>
            <person name="Richier S."/>
            <person name="Rokitta S."/>
            <person name="Shiraiwa Y."/>
            <person name="Soanes D.M."/>
            <person name="van der Giezen M."/>
            <person name="Wahlund T.M."/>
            <person name="Williams B."/>
            <person name="Wilson W."/>
            <person name="Wolfe G."/>
            <person name="Wurch L.L."/>
        </authorList>
    </citation>
    <scope>NUCLEOTIDE SEQUENCE</scope>
</reference>
<dbReference type="RefSeq" id="XP_005778932.1">
    <property type="nucleotide sequence ID" value="XM_005778875.1"/>
</dbReference>
<dbReference type="SMART" id="SM00054">
    <property type="entry name" value="EFh"/>
    <property type="match status" value="2"/>
</dbReference>
<dbReference type="InterPro" id="IPR037497">
    <property type="entry name" value="PGR5"/>
</dbReference>
<dbReference type="AlphaFoldDB" id="A0A0D3JSL8"/>
<dbReference type="EnsemblProtists" id="EOD26503">
    <property type="protein sequence ID" value="EOD26503"/>
    <property type="gene ID" value="EMIHUDRAFT_450300"/>
</dbReference>
<dbReference type="GO" id="GO:0009644">
    <property type="term" value="P:response to high light intensity"/>
    <property type="evidence" value="ECO:0007669"/>
    <property type="project" value="InterPro"/>
</dbReference>
<feature type="domain" description="EF-hand" evidence="2">
    <location>
        <begin position="111"/>
        <end position="146"/>
    </location>
</feature>
<protein>
    <recommendedName>
        <fullName evidence="2">EF-hand domain-containing protein</fullName>
    </recommendedName>
</protein>
<dbReference type="PANTHER" id="PTHR35709:SF1">
    <property type="entry name" value="PROTEIN PROTON GRADIENT REGULATION 5, CHLOROPLASTIC"/>
    <property type="match status" value="1"/>
</dbReference>
<feature type="domain" description="EF-hand" evidence="2">
    <location>
        <begin position="74"/>
        <end position="109"/>
    </location>
</feature>
<evidence type="ECO:0000259" key="2">
    <source>
        <dbReference type="PROSITE" id="PS50222"/>
    </source>
</evidence>
<dbReference type="InterPro" id="IPR011992">
    <property type="entry name" value="EF-hand-dom_pair"/>
</dbReference>
<reference evidence="3" key="2">
    <citation type="submission" date="2024-10" db="UniProtKB">
        <authorList>
            <consortium name="EnsemblProtists"/>
        </authorList>
    </citation>
    <scope>IDENTIFICATION</scope>
</reference>
<evidence type="ECO:0000313" key="3">
    <source>
        <dbReference type="EnsemblProtists" id="EOD26503"/>
    </source>
</evidence>
<dbReference type="PROSITE" id="PS00018">
    <property type="entry name" value="EF_HAND_1"/>
    <property type="match status" value="1"/>
</dbReference>
<dbReference type="GO" id="GO:0009773">
    <property type="term" value="P:photosynthetic electron transport in photosystem I"/>
    <property type="evidence" value="ECO:0007669"/>
    <property type="project" value="InterPro"/>
</dbReference>
<dbReference type="KEGG" id="ehx:EMIHUDRAFT_450300"/>
<dbReference type="InterPro" id="IPR002048">
    <property type="entry name" value="EF_hand_dom"/>
</dbReference>
<dbReference type="Pfam" id="PF13499">
    <property type="entry name" value="EF-hand_7"/>
    <property type="match status" value="1"/>
</dbReference>
<dbReference type="PANTHER" id="PTHR35709">
    <property type="entry name" value="PROTEIN PROTON GRADIENT REGULATION 5, CHLOROPLASTIC"/>
    <property type="match status" value="1"/>
</dbReference>
<dbReference type="SUPFAM" id="SSF47473">
    <property type="entry name" value="EF-hand"/>
    <property type="match status" value="1"/>
</dbReference>